<accession>A0ABN9Z108</accession>
<proteinExistence type="predicted"/>
<dbReference type="EMBL" id="OY882858">
    <property type="protein sequence ID" value="CAK6431900.1"/>
    <property type="molecule type" value="Genomic_DNA"/>
</dbReference>
<name>A0ABN9Z108_PIPNA</name>
<organism evidence="2 3">
    <name type="scientific">Pipistrellus nathusii</name>
    <name type="common">Nathusius' pipistrelle</name>
    <dbReference type="NCBI Taxonomy" id="59473"/>
    <lineage>
        <taxon>Eukaryota</taxon>
        <taxon>Metazoa</taxon>
        <taxon>Chordata</taxon>
        <taxon>Craniata</taxon>
        <taxon>Vertebrata</taxon>
        <taxon>Euteleostomi</taxon>
        <taxon>Mammalia</taxon>
        <taxon>Eutheria</taxon>
        <taxon>Laurasiatheria</taxon>
        <taxon>Chiroptera</taxon>
        <taxon>Yangochiroptera</taxon>
        <taxon>Vespertilionidae</taxon>
        <taxon>Pipistrellus</taxon>
    </lineage>
</organism>
<reference evidence="2" key="1">
    <citation type="submission" date="2023-12" db="EMBL/GenBank/DDBJ databases">
        <authorList>
            <person name="Brown T."/>
        </authorList>
    </citation>
    <scope>NUCLEOTIDE SEQUENCE</scope>
</reference>
<sequence>MQGGRRVGHGSCHGEEGRLQREEGWVCSLPLRGKEKLMGQKAQVKQRWPPRKRKQRRAGLLQPTTAGLGHVWWPGGLVGGVEAPTCLHLLLILLPGKRKPACEITSSLSREASEDENVLKKCSLSGWPRALRIQEDGSPGLRTLQGAFGWSCCRRRLLSPSWVPGGPRRCARGGRGGCSYITARRVPLPRALRSRGEGAPGTAMEPQPVPRGRGRPGGESGPSSRGRRAREAAAGEVKVSGCEAPDPHPLLPPLSPPSLPLRPPLTSGAGSSAGSAFPTPPRRPGAAI</sequence>
<feature type="compositionally biased region" description="Low complexity" evidence="1">
    <location>
        <begin position="264"/>
        <end position="276"/>
    </location>
</feature>
<feature type="compositionally biased region" description="Pro residues" evidence="1">
    <location>
        <begin position="278"/>
        <end position="288"/>
    </location>
</feature>
<feature type="compositionally biased region" description="Basic residues" evidence="1">
    <location>
        <begin position="48"/>
        <end position="57"/>
    </location>
</feature>
<protein>
    <submittedName>
        <fullName evidence="2">Uncharacterized protein</fullName>
    </submittedName>
</protein>
<feature type="compositionally biased region" description="Pro residues" evidence="1">
    <location>
        <begin position="247"/>
        <end position="263"/>
    </location>
</feature>
<evidence type="ECO:0000313" key="2">
    <source>
        <dbReference type="EMBL" id="CAK6431900.1"/>
    </source>
</evidence>
<feature type="region of interest" description="Disordered" evidence="1">
    <location>
        <begin position="40"/>
        <end position="59"/>
    </location>
</feature>
<evidence type="ECO:0000313" key="3">
    <source>
        <dbReference type="Proteomes" id="UP001314169"/>
    </source>
</evidence>
<evidence type="ECO:0000256" key="1">
    <source>
        <dbReference type="SAM" id="MobiDB-lite"/>
    </source>
</evidence>
<dbReference type="Proteomes" id="UP001314169">
    <property type="component" value="Chromosome 1"/>
</dbReference>
<keyword evidence="3" id="KW-1185">Reference proteome</keyword>
<gene>
    <name evidence="2" type="ORF">MPIPNATIZW_LOCUS206</name>
</gene>
<feature type="region of interest" description="Disordered" evidence="1">
    <location>
        <begin position="189"/>
        <end position="288"/>
    </location>
</feature>